<evidence type="ECO:0000256" key="1">
    <source>
        <dbReference type="ARBA" id="ARBA00012528"/>
    </source>
</evidence>
<evidence type="ECO:0000259" key="5">
    <source>
        <dbReference type="PROSITE" id="PS50112"/>
    </source>
</evidence>
<dbReference type="SUPFAM" id="SSF55073">
    <property type="entry name" value="Nucleotide cyclase"/>
    <property type="match status" value="1"/>
</dbReference>
<dbReference type="GO" id="GO:0052621">
    <property type="term" value="F:diguanylate cyclase activity"/>
    <property type="evidence" value="ECO:0007669"/>
    <property type="project" value="UniProtKB-EC"/>
</dbReference>
<evidence type="ECO:0000259" key="7">
    <source>
        <dbReference type="PROSITE" id="PS50887"/>
    </source>
</evidence>
<comment type="catalytic activity">
    <reaction evidence="2">
        <text>2 GTP = 3',3'-c-di-GMP + 2 diphosphate</text>
        <dbReference type="Rhea" id="RHEA:24898"/>
        <dbReference type="ChEBI" id="CHEBI:33019"/>
        <dbReference type="ChEBI" id="CHEBI:37565"/>
        <dbReference type="ChEBI" id="CHEBI:58805"/>
        <dbReference type="EC" id="2.7.7.65"/>
    </reaction>
</comment>
<dbReference type="CDD" id="cd00130">
    <property type="entry name" value="PAS"/>
    <property type="match status" value="1"/>
</dbReference>
<feature type="domain" description="PAC" evidence="6">
    <location>
        <begin position="182"/>
        <end position="232"/>
    </location>
</feature>
<comment type="caution">
    <text evidence="8">The sequence shown here is derived from an EMBL/GenBank/DDBJ whole genome shotgun (WGS) entry which is preliminary data.</text>
</comment>
<keyword evidence="4" id="KW-0472">Membrane</keyword>
<keyword evidence="9" id="KW-1185">Reference proteome</keyword>
<organism evidence="8 9">
    <name type="scientific">Keguizhuia sedimenti</name>
    <dbReference type="NCBI Taxonomy" id="3064264"/>
    <lineage>
        <taxon>Bacteria</taxon>
        <taxon>Pseudomonadati</taxon>
        <taxon>Pseudomonadota</taxon>
        <taxon>Betaproteobacteria</taxon>
        <taxon>Burkholderiales</taxon>
        <taxon>Oxalobacteraceae</taxon>
        <taxon>Keguizhuia</taxon>
    </lineage>
</organism>
<gene>
    <name evidence="8" type="ORF">Q8A64_04930</name>
</gene>
<dbReference type="Proteomes" id="UP001225596">
    <property type="component" value="Unassembled WGS sequence"/>
</dbReference>
<feature type="coiled-coil region" evidence="3">
    <location>
        <begin position="218"/>
        <end position="268"/>
    </location>
</feature>
<dbReference type="InterPro" id="IPR043128">
    <property type="entry name" value="Rev_trsase/Diguanyl_cyclase"/>
</dbReference>
<keyword evidence="4" id="KW-0812">Transmembrane</keyword>
<reference evidence="8 9" key="1">
    <citation type="submission" date="2023-08" db="EMBL/GenBank/DDBJ databases">
        <title>Oxalobacteraceae gen .nov., isolated from river sludge outside the plant.</title>
        <authorList>
            <person name="Zhao S.Y."/>
        </authorList>
    </citation>
    <scope>NUCLEOTIDE SEQUENCE [LARGE SCALE GENOMIC DNA]</scope>
    <source>
        <strain evidence="8 9">R-40</strain>
    </source>
</reference>
<feature type="transmembrane region" description="Helical" evidence="4">
    <location>
        <begin position="35"/>
        <end position="54"/>
    </location>
</feature>
<dbReference type="EC" id="2.7.7.65" evidence="1"/>
<protein>
    <recommendedName>
        <fullName evidence="1">diguanylate cyclase</fullName>
        <ecNumber evidence="1">2.7.7.65</ecNumber>
    </recommendedName>
</protein>
<dbReference type="Gene3D" id="3.30.450.20">
    <property type="entry name" value="PAS domain"/>
    <property type="match status" value="1"/>
</dbReference>
<keyword evidence="8" id="KW-0548">Nucleotidyltransferase</keyword>
<dbReference type="SMART" id="SM00091">
    <property type="entry name" value="PAS"/>
    <property type="match status" value="1"/>
</dbReference>
<dbReference type="Pfam" id="PF00989">
    <property type="entry name" value="PAS"/>
    <property type="match status" value="1"/>
</dbReference>
<keyword evidence="4" id="KW-1133">Transmembrane helix</keyword>
<dbReference type="InterPro" id="IPR013767">
    <property type="entry name" value="PAS_fold"/>
</dbReference>
<dbReference type="PANTHER" id="PTHR45138">
    <property type="entry name" value="REGULATORY COMPONENTS OF SENSORY TRANSDUCTION SYSTEM"/>
    <property type="match status" value="1"/>
</dbReference>
<dbReference type="NCBIfam" id="TIGR00254">
    <property type="entry name" value="GGDEF"/>
    <property type="match status" value="1"/>
</dbReference>
<dbReference type="InterPro" id="IPR029787">
    <property type="entry name" value="Nucleotide_cyclase"/>
</dbReference>
<evidence type="ECO:0000313" key="8">
    <source>
        <dbReference type="EMBL" id="MDQ9169752.1"/>
    </source>
</evidence>
<dbReference type="PROSITE" id="PS50887">
    <property type="entry name" value="GGDEF"/>
    <property type="match status" value="1"/>
</dbReference>
<dbReference type="NCBIfam" id="TIGR00229">
    <property type="entry name" value="sensory_box"/>
    <property type="match status" value="1"/>
</dbReference>
<dbReference type="SUPFAM" id="SSF55785">
    <property type="entry name" value="PYP-like sensor domain (PAS domain)"/>
    <property type="match status" value="1"/>
</dbReference>
<evidence type="ECO:0000256" key="3">
    <source>
        <dbReference type="SAM" id="Coils"/>
    </source>
</evidence>
<dbReference type="CDD" id="cd01949">
    <property type="entry name" value="GGDEF"/>
    <property type="match status" value="1"/>
</dbReference>
<evidence type="ECO:0000256" key="4">
    <source>
        <dbReference type="SAM" id="Phobius"/>
    </source>
</evidence>
<name>A0ABU1BLJ1_9BURK</name>
<feature type="domain" description="GGDEF" evidence="7">
    <location>
        <begin position="303"/>
        <end position="431"/>
    </location>
</feature>
<dbReference type="InterPro" id="IPR000014">
    <property type="entry name" value="PAS"/>
</dbReference>
<dbReference type="InterPro" id="IPR000700">
    <property type="entry name" value="PAS-assoc_C"/>
</dbReference>
<feature type="transmembrane region" description="Helical" evidence="4">
    <location>
        <begin position="60"/>
        <end position="86"/>
    </location>
</feature>
<sequence>MNAPEKLDESAVNRQKADLGGENIRKSNFSAPSRVLIVFLVWTFGIDLMLSLLLPNPQILSWPFAFLHVAILMIALAPVYYLSLYLPLRYYVRTSRHATQTLQETLDKVQKIVDSAFDGIIVINEQGHIEAFNAAAEKIFGQPAAAVLGKNISTLMPEPYRSQHDAFLARYASTGKTKIIGEGRELKALRNGTEVFPIELHVTETDTQSGRRFVGTIRDISRRKRDEAELKLANEKLEERVASRTAELEQVNAALNKEIAERKRIEARLHEFATTDALTGALNRREFDRLLINEYEKLKRHGTPLSIILFDVDRFKQVNDRYGHLVGDKVLVELAQLLKTTLRRSDIFARWGGEEFVILAHGNAQQIYCLAEKIRTLIAAHVFPEVGYLTCSFGVAEFSDKAAMMNTIGTADKLLYAAKANGRNRTEVESDESCLLAS</sequence>
<dbReference type="RefSeq" id="WP_338435685.1">
    <property type="nucleotide sequence ID" value="NZ_JAUYVH010000002.1"/>
</dbReference>
<dbReference type="Gene3D" id="3.30.70.270">
    <property type="match status" value="1"/>
</dbReference>
<dbReference type="SMART" id="SM00267">
    <property type="entry name" value="GGDEF"/>
    <property type="match status" value="1"/>
</dbReference>
<keyword evidence="8" id="KW-0808">Transferase</keyword>
<dbReference type="InterPro" id="IPR035965">
    <property type="entry name" value="PAS-like_dom_sf"/>
</dbReference>
<dbReference type="EMBL" id="JAUYVH010000002">
    <property type="protein sequence ID" value="MDQ9169752.1"/>
    <property type="molecule type" value="Genomic_DNA"/>
</dbReference>
<dbReference type="PROSITE" id="PS50112">
    <property type="entry name" value="PAS"/>
    <property type="match status" value="1"/>
</dbReference>
<evidence type="ECO:0000256" key="2">
    <source>
        <dbReference type="ARBA" id="ARBA00034247"/>
    </source>
</evidence>
<proteinExistence type="predicted"/>
<accession>A0ABU1BLJ1</accession>
<keyword evidence="3" id="KW-0175">Coiled coil</keyword>
<evidence type="ECO:0000259" key="6">
    <source>
        <dbReference type="PROSITE" id="PS50113"/>
    </source>
</evidence>
<dbReference type="Pfam" id="PF00990">
    <property type="entry name" value="GGDEF"/>
    <property type="match status" value="1"/>
</dbReference>
<dbReference type="PANTHER" id="PTHR45138:SF9">
    <property type="entry name" value="DIGUANYLATE CYCLASE DGCM-RELATED"/>
    <property type="match status" value="1"/>
</dbReference>
<feature type="domain" description="PAS" evidence="5">
    <location>
        <begin position="105"/>
        <end position="175"/>
    </location>
</feature>
<dbReference type="InterPro" id="IPR050469">
    <property type="entry name" value="Diguanylate_Cyclase"/>
</dbReference>
<evidence type="ECO:0000313" key="9">
    <source>
        <dbReference type="Proteomes" id="UP001225596"/>
    </source>
</evidence>
<dbReference type="InterPro" id="IPR000160">
    <property type="entry name" value="GGDEF_dom"/>
</dbReference>
<dbReference type="PROSITE" id="PS50113">
    <property type="entry name" value="PAC"/>
    <property type="match status" value="1"/>
</dbReference>